<dbReference type="EMBL" id="BGZK01000729">
    <property type="protein sequence ID" value="GBP58202.1"/>
    <property type="molecule type" value="Genomic_DNA"/>
</dbReference>
<feature type="compositionally biased region" description="Basic residues" evidence="1">
    <location>
        <begin position="127"/>
        <end position="136"/>
    </location>
</feature>
<keyword evidence="3" id="KW-1185">Reference proteome</keyword>
<accession>A0A4C1X5B8</accession>
<comment type="caution">
    <text evidence="2">The sequence shown here is derived from an EMBL/GenBank/DDBJ whole genome shotgun (WGS) entry which is preliminary data.</text>
</comment>
<dbReference type="Proteomes" id="UP000299102">
    <property type="component" value="Unassembled WGS sequence"/>
</dbReference>
<evidence type="ECO:0000313" key="2">
    <source>
        <dbReference type="EMBL" id="GBP58202.1"/>
    </source>
</evidence>
<gene>
    <name evidence="2" type="ORF">EVAR_87780_1</name>
</gene>
<protein>
    <submittedName>
        <fullName evidence="2">Uncharacterized protein</fullName>
    </submittedName>
</protein>
<evidence type="ECO:0000256" key="1">
    <source>
        <dbReference type="SAM" id="MobiDB-lite"/>
    </source>
</evidence>
<reference evidence="2 3" key="1">
    <citation type="journal article" date="2019" name="Commun. Biol.">
        <title>The bagworm genome reveals a unique fibroin gene that provides high tensile strength.</title>
        <authorList>
            <person name="Kono N."/>
            <person name="Nakamura H."/>
            <person name="Ohtoshi R."/>
            <person name="Tomita M."/>
            <person name="Numata K."/>
            <person name="Arakawa K."/>
        </authorList>
    </citation>
    <scope>NUCLEOTIDE SEQUENCE [LARGE SCALE GENOMIC DNA]</scope>
</reference>
<dbReference type="AlphaFoldDB" id="A0A4C1X5B8"/>
<feature type="region of interest" description="Disordered" evidence="1">
    <location>
        <begin position="105"/>
        <end position="136"/>
    </location>
</feature>
<proteinExistence type="predicted"/>
<evidence type="ECO:0000313" key="3">
    <source>
        <dbReference type="Proteomes" id="UP000299102"/>
    </source>
</evidence>
<organism evidence="2 3">
    <name type="scientific">Eumeta variegata</name>
    <name type="common">Bagworm moth</name>
    <name type="synonym">Eumeta japonica</name>
    <dbReference type="NCBI Taxonomy" id="151549"/>
    <lineage>
        <taxon>Eukaryota</taxon>
        <taxon>Metazoa</taxon>
        <taxon>Ecdysozoa</taxon>
        <taxon>Arthropoda</taxon>
        <taxon>Hexapoda</taxon>
        <taxon>Insecta</taxon>
        <taxon>Pterygota</taxon>
        <taxon>Neoptera</taxon>
        <taxon>Endopterygota</taxon>
        <taxon>Lepidoptera</taxon>
        <taxon>Glossata</taxon>
        <taxon>Ditrysia</taxon>
        <taxon>Tineoidea</taxon>
        <taxon>Psychidae</taxon>
        <taxon>Oiketicinae</taxon>
        <taxon>Eumeta</taxon>
    </lineage>
</organism>
<feature type="compositionally biased region" description="Basic and acidic residues" evidence="1">
    <location>
        <begin position="113"/>
        <end position="126"/>
    </location>
</feature>
<name>A0A4C1X5B8_EUMVA</name>
<sequence length="136" mass="14897">MCTRLSLFLITLREKDSPTERLLFRASHQARRYPPVGLSAANSPITGDHTPSEGYTHLPFPCCLVDFLPTPTSPLGHYTTPATYVGDQQLRSRLTGFSLAAVRGAAGPGPNTFHRDGARAARGDRLRTRRGQGHTR</sequence>